<dbReference type="InterPro" id="IPR011701">
    <property type="entry name" value="MFS"/>
</dbReference>
<reference evidence="8" key="2">
    <citation type="journal article" date="2019" name="MicrobiologyOpen">
        <title>High-quality draft genome sequence of Gaiella occulta isolated from a 150 meter deep mineral water borehole and comparison with the genome sequences of other deep-branching lineages of the phylum Actinobacteria.</title>
        <authorList>
            <person name="Severino R."/>
            <person name="Froufe H.J.C."/>
            <person name="Barroso C."/>
            <person name="Albuquerque L."/>
            <person name="Lobo-da-Cunha A."/>
            <person name="da Costa M.S."/>
            <person name="Egas C."/>
        </authorList>
    </citation>
    <scope>NUCLEOTIDE SEQUENCE [LARGE SCALE GENOMIC DNA]</scope>
    <source>
        <strain evidence="8">F2-233</strain>
    </source>
</reference>
<comment type="subcellular location">
    <subcellularLocation>
        <location evidence="1">Cell membrane</location>
        <topology evidence="1">Multi-pass membrane protein</topology>
    </subcellularLocation>
</comment>
<evidence type="ECO:0000256" key="4">
    <source>
        <dbReference type="ARBA" id="ARBA00022989"/>
    </source>
</evidence>
<reference evidence="7 8" key="1">
    <citation type="submission" date="2018-07" db="EMBL/GenBank/DDBJ databases">
        <title>High-quality-draft genome sequence of Gaiella occulta.</title>
        <authorList>
            <person name="Severino R."/>
            <person name="Froufe H.J.C."/>
            <person name="Rainey F.A."/>
            <person name="Barroso C."/>
            <person name="Albuquerque L."/>
            <person name="Lobo-Da-Cunha A."/>
            <person name="Da Costa M.S."/>
            <person name="Egas C."/>
        </authorList>
    </citation>
    <scope>NUCLEOTIDE SEQUENCE [LARGE SCALE GENOMIC DNA]</scope>
    <source>
        <strain evidence="7 8">F2-233</strain>
    </source>
</reference>
<evidence type="ECO:0000256" key="5">
    <source>
        <dbReference type="ARBA" id="ARBA00023136"/>
    </source>
</evidence>
<dbReference type="Proteomes" id="UP000254134">
    <property type="component" value="Unassembled WGS sequence"/>
</dbReference>
<feature type="transmembrane region" description="Helical" evidence="6">
    <location>
        <begin position="564"/>
        <end position="583"/>
    </location>
</feature>
<dbReference type="PANTHER" id="PTHR23513">
    <property type="entry name" value="INTEGRAL MEMBRANE EFFLUX PROTEIN-RELATED"/>
    <property type="match status" value="1"/>
</dbReference>
<feature type="transmembrane region" description="Helical" evidence="6">
    <location>
        <begin position="213"/>
        <end position="232"/>
    </location>
</feature>
<evidence type="ECO:0000256" key="2">
    <source>
        <dbReference type="ARBA" id="ARBA00022475"/>
    </source>
</evidence>
<sequence>MSADNAVRPRPYPGVFLLPSILVGIVVALAAGGDLNRLAAVDFRRPWLVVVALGVQVALFSQLGSHVPGGVRDLAHVGTYLLLIAFGLANRRIRALALMLAGTVMNALVVAVNGGRMPLSPGAAEAAGISPQAYANVSQQASRLRWLGDVFALPDALPLANVFSLGDLLIGVGAVWLIAAAATVGVEARIVVTRRLLEPLRLPEVARLTAGKFVSQVGDWLTIVALVGWIYSRGASTSAVALLLLVRMAPPVVGGSLAVFVVERLPVARLLPAVELARGLIVAAALAATLAGSEVLVITALALSGILAALSAAATPAVLPSIVAPNVLVAANAAIGMTKSLAMAVGAGAGALALARFGVVTSLVIDIATFAVAFALFARLRIADTPRSRAAARRQRPFERVRYLVSHRQSGLLILCFSVATYATGLTNASLPRYFDHLGGPAASYGFAIGALAAGLTAGEIFVASTSSGSAPSRWIGLGLLGMAVLFAMMAGTTQVAMAVLLLAGVGFIDGTTDVFFDTTLQQTTESSRLATVFGASAATTATTMVLGVASAPLLAGVLAPPQVFGVVALALAAAGAIGLLAASTRPAPVPSPAAAEEGG</sequence>
<feature type="transmembrane region" description="Helical" evidence="6">
    <location>
        <begin position="443"/>
        <end position="463"/>
    </location>
</feature>
<evidence type="ECO:0000313" key="8">
    <source>
        <dbReference type="Proteomes" id="UP000254134"/>
    </source>
</evidence>
<gene>
    <name evidence="7" type="ORF">Gocc_1655</name>
</gene>
<feature type="transmembrane region" description="Helical" evidence="6">
    <location>
        <begin position="297"/>
        <end position="319"/>
    </location>
</feature>
<dbReference type="AlphaFoldDB" id="A0A7M2YXI7"/>
<keyword evidence="4 6" id="KW-1133">Transmembrane helix</keyword>
<dbReference type="InterPro" id="IPR036259">
    <property type="entry name" value="MFS_trans_sf"/>
</dbReference>
<dbReference type="GO" id="GO:0022857">
    <property type="term" value="F:transmembrane transporter activity"/>
    <property type="evidence" value="ECO:0007669"/>
    <property type="project" value="InterPro"/>
</dbReference>
<dbReference type="Pfam" id="PF07690">
    <property type="entry name" value="MFS_1"/>
    <property type="match status" value="1"/>
</dbReference>
<evidence type="ECO:0000256" key="6">
    <source>
        <dbReference type="SAM" id="Phobius"/>
    </source>
</evidence>
<dbReference type="SUPFAM" id="SSF103473">
    <property type="entry name" value="MFS general substrate transporter"/>
    <property type="match status" value="1"/>
</dbReference>
<protein>
    <submittedName>
        <fullName evidence="7">Major Facilitator Superfamily-type protein</fullName>
    </submittedName>
</protein>
<feature type="transmembrane region" description="Helical" evidence="6">
    <location>
        <begin position="47"/>
        <end position="64"/>
    </location>
</feature>
<dbReference type="GO" id="GO:0005886">
    <property type="term" value="C:plasma membrane"/>
    <property type="evidence" value="ECO:0007669"/>
    <property type="project" value="UniProtKB-SubCell"/>
</dbReference>
<feature type="transmembrane region" description="Helical" evidence="6">
    <location>
        <begin position="529"/>
        <end position="552"/>
    </location>
</feature>
<feature type="transmembrane region" description="Helical" evidence="6">
    <location>
        <begin position="403"/>
        <end position="423"/>
    </location>
</feature>
<feature type="transmembrane region" description="Helical" evidence="6">
    <location>
        <begin position="95"/>
        <end position="112"/>
    </location>
</feature>
<comment type="caution">
    <text evidence="7">The sequence shown here is derived from an EMBL/GenBank/DDBJ whole genome shotgun (WGS) entry which is preliminary data.</text>
</comment>
<dbReference type="InterPro" id="IPR035168">
    <property type="entry name" value="DUF5317"/>
</dbReference>
<keyword evidence="5 6" id="KW-0472">Membrane</keyword>
<feature type="transmembrane region" description="Helical" evidence="6">
    <location>
        <begin position="340"/>
        <end position="357"/>
    </location>
</feature>
<dbReference type="Gene3D" id="1.20.1250.20">
    <property type="entry name" value="MFS general substrate transporter like domains"/>
    <property type="match status" value="1"/>
</dbReference>
<feature type="transmembrane region" description="Helical" evidence="6">
    <location>
        <begin position="70"/>
        <end position="88"/>
    </location>
</feature>
<dbReference type="Pfam" id="PF17248">
    <property type="entry name" value="DUF5317"/>
    <property type="match status" value="1"/>
</dbReference>
<name>A0A7M2YXI7_9ACTN</name>
<feature type="transmembrane region" description="Helical" evidence="6">
    <location>
        <begin position="273"/>
        <end position="291"/>
    </location>
</feature>
<accession>A0A7M2YXI7</accession>
<feature type="transmembrane region" description="Helical" evidence="6">
    <location>
        <begin position="475"/>
        <end position="492"/>
    </location>
</feature>
<evidence type="ECO:0000256" key="1">
    <source>
        <dbReference type="ARBA" id="ARBA00004651"/>
    </source>
</evidence>
<organism evidence="7 8">
    <name type="scientific">Gaiella occulta</name>
    <dbReference type="NCBI Taxonomy" id="1002870"/>
    <lineage>
        <taxon>Bacteria</taxon>
        <taxon>Bacillati</taxon>
        <taxon>Actinomycetota</taxon>
        <taxon>Thermoleophilia</taxon>
        <taxon>Gaiellales</taxon>
        <taxon>Gaiellaceae</taxon>
        <taxon>Gaiella</taxon>
    </lineage>
</organism>
<feature type="transmembrane region" description="Helical" evidence="6">
    <location>
        <begin position="168"/>
        <end position="192"/>
    </location>
</feature>
<dbReference type="PANTHER" id="PTHR23513:SF6">
    <property type="entry name" value="MAJOR FACILITATOR SUPERFAMILY ASSOCIATED DOMAIN-CONTAINING PROTEIN"/>
    <property type="match status" value="1"/>
</dbReference>
<proteinExistence type="predicted"/>
<evidence type="ECO:0000313" key="7">
    <source>
        <dbReference type="EMBL" id="RDI74766.1"/>
    </source>
</evidence>
<keyword evidence="3 6" id="KW-0812">Transmembrane</keyword>
<feature type="transmembrane region" description="Helical" evidence="6">
    <location>
        <begin position="12"/>
        <end position="35"/>
    </location>
</feature>
<keyword evidence="2" id="KW-1003">Cell membrane</keyword>
<dbReference type="EMBL" id="QQZY01000003">
    <property type="protein sequence ID" value="RDI74766.1"/>
    <property type="molecule type" value="Genomic_DNA"/>
</dbReference>
<evidence type="ECO:0000256" key="3">
    <source>
        <dbReference type="ARBA" id="ARBA00022692"/>
    </source>
</evidence>
<keyword evidence="8" id="KW-1185">Reference proteome</keyword>
<feature type="transmembrane region" description="Helical" evidence="6">
    <location>
        <begin position="238"/>
        <end position="261"/>
    </location>
</feature>
<feature type="transmembrane region" description="Helical" evidence="6">
    <location>
        <begin position="363"/>
        <end position="382"/>
    </location>
</feature>